<dbReference type="AlphaFoldDB" id="T1JXW5"/>
<dbReference type="SMART" id="SM00382">
    <property type="entry name" value="AAA"/>
    <property type="match status" value="1"/>
</dbReference>
<reference evidence="7" key="2">
    <citation type="submission" date="2015-06" db="UniProtKB">
        <authorList>
            <consortium name="EnsemblMetazoa"/>
        </authorList>
    </citation>
    <scope>IDENTIFICATION</scope>
</reference>
<dbReference type="InterPro" id="IPR003960">
    <property type="entry name" value="ATPase_AAA_CS"/>
</dbReference>
<dbReference type="PROSITE" id="PS00674">
    <property type="entry name" value="AAA"/>
    <property type="match status" value="1"/>
</dbReference>
<dbReference type="EnsemblMetazoa" id="tetur02g13490.1">
    <property type="protein sequence ID" value="tetur02g13490.1"/>
    <property type="gene ID" value="tetur02g13490"/>
</dbReference>
<feature type="domain" description="AAA+ ATPase" evidence="6">
    <location>
        <begin position="194"/>
        <end position="330"/>
    </location>
</feature>
<dbReference type="EMBL" id="CAEY01000835">
    <property type="status" value="NOT_ANNOTATED_CDS"/>
    <property type="molecule type" value="Genomic_DNA"/>
</dbReference>
<dbReference type="GO" id="GO:0005524">
    <property type="term" value="F:ATP binding"/>
    <property type="evidence" value="ECO:0007669"/>
    <property type="project" value="UniProtKB-KW"/>
</dbReference>
<dbReference type="GO" id="GO:0051013">
    <property type="term" value="P:microtubule severing"/>
    <property type="evidence" value="ECO:0007669"/>
    <property type="project" value="UniProtKB-ARBA"/>
</dbReference>
<dbReference type="Proteomes" id="UP000015104">
    <property type="component" value="Unassembled WGS sequence"/>
</dbReference>
<evidence type="ECO:0000256" key="5">
    <source>
        <dbReference type="SAM" id="MobiDB-lite"/>
    </source>
</evidence>
<name>T1JXW5_TETUR</name>
<dbReference type="eggNOG" id="KOG0740">
    <property type="taxonomic scope" value="Eukaryota"/>
</dbReference>
<feature type="compositionally biased region" description="Low complexity" evidence="5">
    <location>
        <begin position="96"/>
        <end position="109"/>
    </location>
</feature>
<dbReference type="STRING" id="32264.T1JXW5"/>
<dbReference type="FunFam" id="1.10.8.60:FF:000022">
    <property type="entry name" value="Fidgetin like 1"/>
    <property type="match status" value="1"/>
</dbReference>
<dbReference type="OMA" id="CEPAVIF"/>
<dbReference type="Gene3D" id="3.40.50.300">
    <property type="entry name" value="P-loop containing nucleotide triphosphate hydrolases"/>
    <property type="match status" value="1"/>
</dbReference>
<dbReference type="InterPro" id="IPR027417">
    <property type="entry name" value="P-loop_NTPase"/>
</dbReference>
<keyword evidence="8" id="KW-1185">Reference proteome</keyword>
<dbReference type="InterPro" id="IPR015415">
    <property type="entry name" value="Spast_Vps4_C"/>
</dbReference>
<dbReference type="PANTHER" id="PTHR23074:SF17">
    <property type="entry name" value="FIDGETIN-LIKE PROTEIN 1"/>
    <property type="match status" value="1"/>
</dbReference>
<protein>
    <recommendedName>
        <fullName evidence="6">AAA+ ATPase domain-containing protein</fullName>
    </recommendedName>
</protein>
<organism evidence="7 8">
    <name type="scientific">Tetranychus urticae</name>
    <name type="common">Two-spotted spider mite</name>
    <dbReference type="NCBI Taxonomy" id="32264"/>
    <lineage>
        <taxon>Eukaryota</taxon>
        <taxon>Metazoa</taxon>
        <taxon>Ecdysozoa</taxon>
        <taxon>Arthropoda</taxon>
        <taxon>Chelicerata</taxon>
        <taxon>Arachnida</taxon>
        <taxon>Acari</taxon>
        <taxon>Acariformes</taxon>
        <taxon>Trombidiformes</taxon>
        <taxon>Prostigmata</taxon>
        <taxon>Eleutherengona</taxon>
        <taxon>Raphignathae</taxon>
        <taxon>Tetranychoidea</taxon>
        <taxon>Tetranychidae</taxon>
        <taxon>Tetranychus</taxon>
    </lineage>
</organism>
<dbReference type="GO" id="GO:0000070">
    <property type="term" value="P:mitotic sister chromatid segregation"/>
    <property type="evidence" value="ECO:0007669"/>
    <property type="project" value="UniProtKB-ARBA"/>
</dbReference>
<keyword evidence="3 4" id="KW-0067">ATP-binding</keyword>
<dbReference type="Gene3D" id="1.10.8.60">
    <property type="match status" value="1"/>
</dbReference>
<comment type="similarity">
    <text evidence="1 4">Belongs to the AAA ATPase family.</text>
</comment>
<dbReference type="InterPro" id="IPR050304">
    <property type="entry name" value="MT-severing_AAA_ATPase"/>
</dbReference>
<dbReference type="Pfam" id="PF09336">
    <property type="entry name" value="Vps4_C"/>
    <property type="match status" value="1"/>
</dbReference>
<feature type="compositionally biased region" description="Basic residues" evidence="5">
    <location>
        <begin position="40"/>
        <end position="52"/>
    </location>
</feature>
<dbReference type="PANTHER" id="PTHR23074">
    <property type="entry name" value="AAA DOMAIN-CONTAINING"/>
    <property type="match status" value="1"/>
</dbReference>
<dbReference type="InterPro" id="IPR003593">
    <property type="entry name" value="AAA+_ATPase"/>
</dbReference>
<dbReference type="GO" id="GO:0031114">
    <property type="term" value="P:regulation of microtubule depolymerization"/>
    <property type="evidence" value="ECO:0007669"/>
    <property type="project" value="UniProtKB-ARBA"/>
</dbReference>
<reference evidence="8" key="1">
    <citation type="submission" date="2011-08" db="EMBL/GenBank/DDBJ databases">
        <authorList>
            <person name="Rombauts S."/>
        </authorList>
    </citation>
    <scope>NUCLEOTIDE SEQUENCE</scope>
    <source>
        <strain evidence="8">London</strain>
    </source>
</reference>
<dbReference type="FunFam" id="3.40.50.300:FF:000093">
    <property type="entry name" value="Fidgetin-like 1"/>
    <property type="match status" value="1"/>
</dbReference>
<evidence type="ECO:0000256" key="3">
    <source>
        <dbReference type="ARBA" id="ARBA00022840"/>
    </source>
</evidence>
<feature type="region of interest" description="Disordered" evidence="5">
    <location>
        <begin position="23"/>
        <end position="67"/>
    </location>
</feature>
<dbReference type="GO" id="GO:0016887">
    <property type="term" value="F:ATP hydrolysis activity"/>
    <property type="evidence" value="ECO:0007669"/>
    <property type="project" value="InterPro"/>
</dbReference>
<evidence type="ECO:0000256" key="2">
    <source>
        <dbReference type="ARBA" id="ARBA00022741"/>
    </source>
</evidence>
<evidence type="ECO:0000313" key="8">
    <source>
        <dbReference type="Proteomes" id="UP000015104"/>
    </source>
</evidence>
<gene>
    <name evidence="7" type="primary">107371730</name>
</gene>
<dbReference type="GO" id="GO:0005813">
    <property type="term" value="C:centrosome"/>
    <property type="evidence" value="ECO:0007669"/>
    <property type="project" value="UniProtKB-ARBA"/>
</dbReference>
<evidence type="ECO:0000256" key="4">
    <source>
        <dbReference type="RuleBase" id="RU003651"/>
    </source>
</evidence>
<dbReference type="HOGENOM" id="CLU_000688_21_14_1"/>
<sequence length="444" mass="50159">MSGSPLMEKNNSTNFYTARQMLLKNHKQKKNYENWSSHPIFKRTNKNNNKRHRTDESDGEGDNEVEVVSKDSVRADFLANKLPAVVKPFVQPCKKVQSSQKITSSTSSQKAKKNDDDNEGEVSKEVEEILQHPKAKNLDAKIVDRILNEIIERTDGQGVDWSDIAGLKSAKESIREIVILPMLKPQLFVGLRAPSKGILLFGPPGTGKTLIGKCIASQSRSTFFSISASSLTSKWIGEGEKMVRALFAIARIKQPAVIFIDEIDSLLTQRNDSEHESSRRLKTEFLVQFDGLATDHEERLLVIGATNRPHELDEAARRRFNARLYIPLPNKQARCDLMRRLIAAEKHTLNERELNELCEQTKGYSGADICCLCREAAYGPIRRVMPDLEKYETKESLPPITYQDFTAALDTVKATVAPSDLTNYIEWNKQFGRKKDYAEDGDDD</sequence>
<proteinExistence type="inferred from homology"/>
<accession>T1JXW5</accession>
<dbReference type="Pfam" id="PF17862">
    <property type="entry name" value="AAA_lid_3"/>
    <property type="match status" value="1"/>
</dbReference>
<keyword evidence="2 4" id="KW-0547">Nucleotide-binding</keyword>
<feature type="region of interest" description="Disordered" evidence="5">
    <location>
        <begin position="96"/>
        <end position="128"/>
    </location>
</feature>
<dbReference type="GO" id="GO:0008568">
    <property type="term" value="F:microtubule severing ATPase activity"/>
    <property type="evidence" value="ECO:0007669"/>
    <property type="project" value="UniProtKB-ARBA"/>
</dbReference>
<dbReference type="InterPro" id="IPR041569">
    <property type="entry name" value="AAA_lid_3"/>
</dbReference>
<evidence type="ECO:0000259" key="6">
    <source>
        <dbReference type="SMART" id="SM00382"/>
    </source>
</evidence>
<evidence type="ECO:0000313" key="7">
    <source>
        <dbReference type="EnsemblMetazoa" id="tetur02g13490.1"/>
    </source>
</evidence>
<dbReference type="KEGG" id="tut:107371730"/>
<dbReference type="SUPFAM" id="SSF52540">
    <property type="entry name" value="P-loop containing nucleoside triphosphate hydrolases"/>
    <property type="match status" value="1"/>
</dbReference>
<dbReference type="Pfam" id="PF00004">
    <property type="entry name" value="AAA"/>
    <property type="match status" value="1"/>
</dbReference>
<dbReference type="OrthoDB" id="10251136at2759"/>
<dbReference type="InterPro" id="IPR003959">
    <property type="entry name" value="ATPase_AAA_core"/>
</dbReference>
<evidence type="ECO:0000256" key="1">
    <source>
        <dbReference type="ARBA" id="ARBA00006914"/>
    </source>
</evidence>